<sequence length="102" mass="11426">MFIVTAKLGKTQLGGRSYINHPFSDSGSSQSLKILKHHFSIFGLYTHLPYNLPHLTKAGEIYQHLLPINLSRGSRIWIQSISTTQFKGSIHIVLIALQINKG</sequence>
<dbReference type="RefSeq" id="WP_191187136.1">
    <property type="nucleotide sequence ID" value="NZ_JACWMY010000001.1"/>
</dbReference>
<dbReference type="EMBL" id="JACWMY010000001">
    <property type="protein sequence ID" value="MBD1362453.1"/>
    <property type="molecule type" value="Genomic_DNA"/>
</dbReference>
<accession>A0ABR7WJF0</accession>
<reference evidence="1 2" key="1">
    <citation type="submission" date="2020-09" db="EMBL/GenBank/DDBJ databases">
        <title>Novel species of Mucilaginibacter isolated from a glacier on the Tibetan Plateau.</title>
        <authorList>
            <person name="Liu Q."/>
            <person name="Xin Y.-H."/>
        </authorList>
    </citation>
    <scope>NUCLEOTIDE SEQUENCE [LARGE SCALE GENOMIC DNA]</scope>
    <source>
        <strain evidence="1 2">ZT4R22</strain>
    </source>
</reference>
<protein>
    <submittedName>
        <fullName evidence="1">Uncharacterized protein</fullName>
    </submittedName>
</protein>
<comment type="caution">
    <text evidence="1">The sequence shown here is derived from an EMBL/GenBank/DDBJ whole genome shotgun (WGS) entry which is preliminary data.</text>
</comment>
<keyword evidence="2" id="KW-1185">Reference proteome</keyword>
<evidence type="ECO:0000313" key="1">
    <source>
        <dbReference type="EMBL" id="MBD1362453.1"/>
    </source>
</evidence>
<name>A0ABR7WJF0_9SPHI</name>
<dbReference type="Proteomes" id="UP000606600">
    <property type="component" value="Unassembled WGS sequence"/>
</dbReference>
<proteinExistence type="predicted"/>
<evidence type="ECO:0000313" key="2">
    <source>
        <dbReference type="Proteomes" id="UP000606600"/>
    </source>
</evidence>
<gene>
    <name evidence="1" type="ORF">IDJ77_01405</name>
</gene>
<organism evidence="1 2">
    <name type="scientific">Mucilaginibacter pankratovii</name>
    <dbReference type="NCBI Taxonomy" id="2772110"/>
    <lineage>
        <taxon>Bacteria</taxon>
        <taxon>Pseudomonadati</taxon>
        <taxon>Bacteroidota</taxon>
        <taxon>Sphingobacteriia</taxon>
        <taxon>Sphingobacteriales</taxon>
        <taxon>Sphingobacteriaceae</taxon>
        <taxon>Mucilaginibacter</taxon>
    </lineage>
</organism>